<reference evidence="1" key="1">
    <citation type="journal article" date="2022" name="BMC Genomics">
        <title>Genome sequence of the entomopathogenic Serratia entomophila isolate 626 and characterisation of the species specific itaconate degradation pathway.</title>
        <authorList>
            <person name="Vaughan A.L."/>
            <person name="Altermann E."/>
            <person name="Glare T.R."/>
            <person name="Hurst M.R.H."/>
        </authorList>
    </citation>
    <scope>NUCLEOTIDE SEQUENCE</scope>
    <source>
        <strain evidence="1">626</strain>
    </source>
</reference>
<protein>
    <submittedName>
        <fullName evidence="1">DUF1795 domain-containing protein</fullName>
    </submittedName>
</protein>
<evidence type="ECO:0000313" key="2">
    <source>
        <dbReference type="Proteomes" id="UP001056873"/>
    </source>
</evidence>
<dbReference type="InterPro" id="IPR014894">
    <property type="entry name" value="DcrB/EagT6"/>
</dbReference>
<dbReference type="GeneID" id="75022637"/>
<dbReference type="Proteomes" id="UP001056873">
    <property type="component" value="Chromosome"/>
</dbReference>
<gene>
    <name evidence="1" type="ORF">KFQ06_11445</name>
</gene>
<dbReference type="SUPFAM" id="SSF55724">
    <property type="entry name" value="Mog1p/PsbP-like"/>
    <property type="match status" value="1"/>
</dbReference>
<keyword evidence="2" id="KW-1185">Reference proteome</keyword>
<sequence>MSDLSRCAFSEGSVALPEGYADRTVNVLLAGDEVSPSINISRDALQPAEALDGYVSRQLEALGQGLKGWAFKSREPAALGGGLLAGEWVRASYLRDGKRIWQNQAVFALADGRVLVFTLAMARKLTPHDDALLQQVLNSYRMA</sequence>
<name>A0ABY5CY12_9GAMM</name>
<dbReference type="EMBL" id="CP074347">
    <property type="protein sequence ID" value="USV03074.1"/>
    <property type="molecule type" value="Genomic_DNA"/>
</dbReference>
<organism evidence="1 2">
    <name type="scientific">Serratia entomophila</name>
    <dbReference type="NCBI Taxonomy" id="42906"/>
    <lineage>
        <taxon>Bacteria</taxon>
        <taxon>Pseudomonadati</taxon>
        <taxon>Pseudomonadota</taxon>
        <taxon>Gammaproteobacteria</taxon>
        <taxon>Enterobacterales</taxon>
        <taxon>Yersiniaceae</taxon>
        <taxon>Serratia</taxon>
    </lineage>
</organism>
<dbReference type="RefSeq" id="WP_234591052.1">
    <property type="nucleotide sequence ID" value="NZ_CAMIPD010000001.1"/>
</dbReference>
<dbReference type="Pfam" id="PF08786">
    <property type="entry name" value="DcrB"/>
    <property type="match status" value="1"/>
</dbReference>
<accession>A0ABY5CY12</accession>
<evidence type="ECO:0000313" key="1">
    <source>
        <dbReference type="EMBL" id="USV03074.1"/>
    </source>
</evidence>
<proteinExistence type="predicted"/>
<dbReference type="InterPro" id="IPR016123">
    <property type="entry name" value="Mog1/PsbP_a/b/a-sand"/>
</dbReference>
<dbReference type="Gene3D" id="3.40.1000.10">
    <property type="entry name" value="Mog1/PsbP, alpha/beta/alpha sandwich"/>
    <property type="match status" value="1"/>
</dbReference>